<evidence type="ECO:0008006" key="3">
    <source>
        <dbReference type="Google" id="ProtNLM"/>
    </source>
</evidence>
<accession>A0A0J8VHR5</accession>
<dbReference type="Gene3D" id="3.40.630.10">
    <property type="entry name" value="Zn peptidases"/>
    <property type="match status" value="1"/>
</dbReference>
<dbReference type="AlphaFoldDB" id="A0A0J8VHR5"/>
<dbReference type="SUPFAM" id="SSF53187">
    <property type="entry name" value="Zn-dependent exopeptidases"/>
    <property type="match status" value="1"/>
</dbReference>
<gene>
    <name evidence="1" type="ORF">ACH50_19985</name>
</gene>
<dbReference type="STRING" id="1121863.GCA_000621185_00842"/>
<dbReference type="RefSeq" id="WP_048888676.1">
    <property type="nucleotide sequence ID" value="NZ_LFEJ01000025.1"/>
</dbReference>
<evidence type="ECO:0000313" key="1">
    <source>
        <dbReference type="EMBL" id="KMV33013.1"/>
    </source>
</evidence>
<dbReference type="PATRIC" id="fig|1656095.3.peg.2043"/>
<dbReference type="OrthoDB" id="184972at2"/>
<dbReference type="Proteomes" id="UP000037315">
    <property type="component" value="Unassembled WGS sequence"/>
</dbReference>
<evidence type="ECO:0000313" key="2">
    <source>
        <dbReference type="Proteomes" id="UP000037315"/>
    </source>
</evidence>
<reference evidence="1 2" key="1">
    <citation type="submission" date="2015-06" db="EMBL/GenBank/DDBJ databases">
        <title>Genome sequencing of Cronobacter sp. strain DJ34 isolated from petroleum contaminated sludge of Duliajan Oil Fields, Assam, India.</title>
        <authorList>
            <person name="Pal S."/>
            <person name="Banerjee T.D."/>
            <person name="Roy A."/>
            <person name="Sar P."/>
            <person name="Kazy S.K."/>
        </authorList>
    </citation>
    <scope>NUCLEOTIDE SEQUENCE [LARGE SCALE GENOMIC DNA]</scope>
    <source>
        <strain evidence="1 2">DJ34</strain>
    </source>
</reference>
<organism evidence="1 2">
    <name type="scientific">Franconibacter pulveris</name>
    <dbReference type="NCBI Taxonomy" id="435910"/>
    <lineage>
        <taxon>Bacteria</taxon>
        <taxon>Pseudomonadati</taxon>
        <taxon>Pseudomonadota</taxon>
        <taxon>Gammaproteobacteria</taxon>
        <taxon>Enterobacterales</taxon>
        <taxon>Enterobacteriaceae</taxon>
        <taxon>Franconibacter</taxon>
    </lineage>
</organism>
<sequence>MTTETVHRWPLPAINGYSNDIDHFEHLFEVQATRWGLQEVELGSTGHGMISLWQSVAANKRLPHVLLAAGFHGDEPAGSWGLLNFLQHNSPLLLDKICLTFLPLVNFSGMRSGQRLTAGGRDMAKGYGVEPPASEEADLLQASLPLLKEAARDGLLCCGEALEAEHAWLYSWEPGGEPDAFSLTLRDELAECFPLHSDALLEGCRCREGIIHNYFDDSFAAWLVAEGAAVAARIKTPGKAPFEQRIFAHHMLTSAFISAVINRMS</sequence>
<name>A0A0J8VHR5_9ENTR</name>
<comment type="caution">
    <text evidence="1">The sequence shown here is derived from an EMBL/GenBank/DDBJ whole genome shotgun (WGS) entry which is preliminary data.</text>
</comment>
<proteinExistence type="predicted"/>
<dbReference type="EMBL" id="LFEJ01000025">
    <property type="protein sequence ID" value="KMV33013.1"/>
    <property type="molecule type" value="Genomic_DNA"/>
</dbReference>
<protein>
    <recommendedName>
        <fullName evidence="3">Succinylglutamate desuccinylase</fullName>
    </recommendedName>
</protein>
<keyword evidence="2" id="KW-1185">Reference proteome</keyword>